<sequence length="167" mass="19216">MQPDPAAIPKLTFPKPNGSFSFDLGGLLRGGEVHNQEFFAEVKNYKDASDQPAHYRDFLAKCFRAYSMRPERCDHFMWITWSPFNATEWSKLDSADKVKLCVRERWQFNFASEQEAAGSTLDSRMIKEVAERIWVLVLSDKQINHLSMSDENLAVIAMHEVLEGARK</sequence>
<accession>A0A516NNL8</accession>
<dbReference type="Proteomes" id="UP000317039">
    <property type="component" value="Chromosome"/>
</dbReference>
<reference evidence="1 2" key="1">
    <citation type="submission" date="2019-07" db="EMBL/GenBank/DDBJ databases">
        <title>Complete Genome Sequence and Methylome Analysis of Nocardia otitidis-caviarum NEB252.</title>
        <authorList>
            <person name="Fomenkov A."/>
            <person name="Anton B.P."/>
            <person name="Vincze T."/>
            <person name="Roberts R.J."/>
        </authorList>
    </citation>
    <scope>NUCLEOTIDE SEQUENCE [LARGE SCALE GENOMIC DNA]</scope>
    <source>
        <strain evidence="1 2">NEB252</strain>
    </source>
</reference>
<dbReference type="EMBL" id="CP041695">
    <property type="protein sequence ID" value="QDP80475.1"/>
    <property type="molecule type" value="Genomic_DNA"/>
</dbReference>
<gene>
    <name evidence="1" type="ORF">FOH10_18920</name>
</gene>
<dbReference type="AlphaFoldDB" id="A0A516NNL8"/>
<proteinExistence type="predicted"/>
<name>A0A516NNL8_9NOCA</name>
<evidence type="ECO:0000313" key="2">
    <source>
        <dbReference type="Proteomes" id="UP000317039"/>
    </source>
</evidence>
<dbReference type="KEGG" id="nod:FOH10_18920"/>
<evidence type="ECO:0000313" key="1">
    <source>
        <dbReference type="EMBL" id="QDP80475.1"/>
    </source>
</evidence>
<organism evidence="1 2">
    <name type="scientific">Nocardia otitidiscaviarum</name>
    <dbReference type="NCBI Taxonomy" id="1823"/>
    <lineage>
        <taxon>Bacteria</taxon>
        <taxon>Bacillati</taxon>
        <taxon>Actinomycetota</taxon>
        <taxon>Actinomycetes</taxon>
        <taxon>Mycobacteriales</taxon>
        <taxon>Nocardiaceae</taxon>
        <taxon>Nocardia</taxon>
    </lineage>
</organism>
<protein>
    <submittedName>
        <fullName evidence="1">Uncharacterized protein</fullName>
    </submittedName>
</protein>